<keyword evidence="1" id="KW-0472">Membrane</keyword>
<reference evidence="2" key="1">
    <citation type="submission" date="2018-05" db="EMBL/GenBank/DDBJ databases">
        <authorList>
            <person name="Lanie J.A."/>
            <person name="Ng W.-L."/>
            <person name="Kazmierczak K.M."/>
            <person name="Andrzejewski T.M."/>
            <person name="Davidsen T.M."/>
            <person name="Wayne K.J."/>
            <person name="Tettelin H."/>
            <person name="Glass J.I."/>
            <person name="Rusch D."/>
            <person name="Podicherti R."/>
            <person name="Tsui H.-C.T."/>
            <person name="Winkler M.E."/>
        </authorList>
    </citation>
    <scope>NUCLEOTIDE SEQUENCE</scope>
</reference>
<feature type="transmembrane region" description="Helical" evidence="1">
    <location>
        <begin position="221"/>
        <end position="243"/>
    </location>
</feature>
<accession>A0A382SMN7</accession>
<feature type="transmembrane region" description="Helical" evidence="1">
    <location>
        <begin position="82"/>
        <end position="103"/>
    </location>
</feature>
<sequence length="250" mass="27636">MTFDFSLALNRWDVVLVIVVSLQTAILAYAASPKAKSVMMTLPFPFTIVTLSLGLDVDATNVLALVILFVYSHSIRLLHDRVGVPIVMAIPTGLMIYIALGYFAAQITPRDETTFWISVVVVFLFGLGVFFGTKSRAERAHRTSLPVFVKLPIILVVVALLVVIKGNLGGFASLFPLVSVVGSYEARYSLWMMSRTVPMLMITLLPLLVTTHLTQQAFGLGGGLLLGWAVFFVLLVPITMWQWRHWPDPN</sequence>
<feature type="transmembrane region" description="Helical" evidence="1">
    <location>
        <begin position="44"/>
        <end position="70"/>
    </location>
</feature>
<organism evidence="2">
    <name type="scientific">marine metagenome</name>
    <dbReference type="NCBI Taxonomy" id="408172"/>
    <lineage>
        <taxon>unclassified sequences</taxon>
        <taxon>metagenomes</taxon>
        <taxon>ecological metagenomes</taxon>
    </lineage>
</organism>
<evidence type="ECO:0000313" key="2">
    <source>
        <dbReference type="EMBL" id="SVD10477.1"/>
    </source>
</evidence>
<protein>
    <submittedName>
        <fullName evidence="2">Uncharacterized protein</fullName>
    </submittedName>
</protein>
<name>A0A382SMN7_9ZZZZ</name>
<evidence type="ECO:0000256" key="1">
    <source>
        <dbReference type="SAM" id="Phobius"/>
    </source>
</evidence>
<feature type="transmembrane region" description="Helical" evidence="1">
    <location>
        <begin position="188"/>
        <end position="209"/>
    </location>
</feature>
<proteinExistence type="predicted"/>
<keyword evidence="1" id="KW-0812">Transmembrane</keyword>
<dbReference type="EMBL" id="UINC01129823">
    <property type="protein sequence ID" value="SVD10477.1"/>
    <property type="molecule type" value="Genomic_DNA"/>
</dbReference>
<feature type="transmembrane region" description="Helical" evidence="1">
    <location>
        <begin position="145"/>
        <end position="168"/>
    </location>
</feature>
<keyword evidence="1" id="KW-1133">Transmembrane helix</keyword>
<feature type="transmembrane region" description="Helical" evidence="1">
    <location>
        <begin position="115"/>
        <end position="133"/>
    </location>
</feature>
<feature type="transmembrane region" description="Helical" evidence="1">
    <location>
        <begin position="12"/>
        <end position="32"/>
    </location>
</feature>
<gene>
    <name evidence="2" type="ORF">METZ01_LOCUS363331</name>
</gene>
<dbReference type="AlphaFoldDB" id="A0A382SMN7"/>